<evidence type="ECO:0000313" key="6">
    <source>
        <dbReference type="Proteomes" id="UP000052052"/>
    </source>
</evidence>
<dbReference type="InterPro" id="IPR052700">
    <property type="entry name" value="Carb_kinase_PfkB-like"/>
</dbReference>
<dbReference type="CDD" id="cd01166">
    <property type="entry name" value="KdgK"/>
    <property type="match status" value="1"/>
</dbReference>
<dbReference type="RefSeq" id="WP_057658247.1">
    <property type="nucleotide sequence ID" value="NZ_LDJL01000009.1"/>
</dbReference>
<comment type="similarity">
    <text evidence="1">Belongs to the carbohydrate kinase PfkB family.</text>
</comment>
<organism evidence="5 6">
    <name type="scientific">Pseudoxanthomonas dokdonensis</name>
    <dbReference type="NCBI Taxonomy" id="344882"/>
    <lineage>
        <taxon>Bacteria</taxon>
        <taxon>Pseudomonadati</taxon>
        <taxon>Pseudomonadota</taxon>
        <taxon>Gammaproteobacteria</taxon>
        <taxon>Lysobacterales</taxon>
        <taxon>Lysobacteraceae</taxon>
        <taxon>Pseudoxanthomonas</taxon>
    </lineage>
</organism>
<dbReference type="Gene3D" id="3.40.1190.20">
    <property type="match status" value="1"/>
</dbReference>
<keyword evidence="2" id="KW-0808">Transferase</keyword>
<evidence type="ECO:0000256" key="2">
    <source>
        <dbReference type="ARBA" id="ARBA00022679"/>
    </source>
</evidence>
<accession>A0A0R0CUF1</accession>
<dbReference type="STRING" id="344882.ABB29_08695"/>
<evidence type="ECO:0000313" key="5">
    <source>
        <dbReference type="EMBL" id="KRG69550.1"/>
    </source>
</evidence>
<dbReference type="PANTHER" id="PTHR43320:SF2">
    <property type="entry name" value="2-DEHYDRO-3-DEOXYGLUCONOKINASE_2-DEHYDRO-3-DEOXYGALACTONOKINASE"/>
    <property type="match status" value="1"/>
</dbReference>
<evidence type="ECO:0000256" key="3">
    <source>
        <dbReference type="ARBA" id="ARBA00022777"/>
    </source>
</evidence>
<sequence>MSGKIICFGELLLRLGAPGQQLLLQTPTLDVHVGGAEANVAVSMARFGHAARMVGAVADNALGHAALGELRRHGVDVSDVQSVPGRMGLYFLTTGALHRPSEVLYDRADSAFVRAGGGRHDWPALCAGSDWLHVSGITPALGEVSANAVLEAMRAARQAGCKVSFDGNYRPSLWQSWAGDAPRLLRAIMAEADLLFASHRDMQVVLGHEVREDTAEQRFAAGARAAFEAFPHLSQMTATIRDSDSVQQQSLAGITALRDGRLLQTRRYTLAGVIDRIGTGDAFAAGVLHGAIEGMPVEQALQFGVAAGCLKHSVPGDFNWMGMADVDAFLADGGVDVKR</sequence>
<name>A0A0R0CUF1_9GAMM</name>
<protein>
    <submittedName>
        <fullName evidence="5">2-keto-3-deoxygluconate kinase</fullName>
    </submittedName>
</protein>
<comment type="caution">
    <text evidence="5">The sequence shown here is derived from an EMBL/GenBank/DDBJ whole genome shotgun (WGS) entry which is preliminary data.</text>
</comment>
<dbReference type="InterPro" id="IPR029056">
    <property type="entry name" value="Ribokinase-like"/>
</dbReference>
<dbReference type="Proteomes" id="UP000052052">
    <property type="component" value="Unassembled WGS sequence"/>
</dbReference>
<feature type="domain" description="Carbohydrate kinase PfkB" evidence="4">
    <location>
        <begin position="4"/>
        <end position="216"/>
    </location>
</feature>
<dbReference type="Pfam" id="PF00294">
    <property type="entry name" value="PfkB"/>
    <property type="match status" value="2"/>
</dbReference>
<dbReference type="AlphaFoldDB" id="A0A0R0CUF1"/>
<evidence type="ECO:0000259" key="4">
    <source>
        <dbReference type="Pfam" id="PF00294"/>
    </source>
</evidence>
<dbReference type="OrthoDB" id="9795789at2"/>
<keyword evidence="3 5" id="KW-0418">Kinase</keyword>
<dbReference type="EMBL" id="LDJL01000009">
    <property type="protein sequence ID" value="KRG69550.1"/>
    <property type="molecule type" value="Genomic_DNA"/>
</dbReference>
<dbReference type="PANTHER" id="PTHR43320">
    <property type="entry name" value="SUGAR KINASE"/>
    <property type="match status" value="1"/>
</dbReference>
<gene>
    <name evidence="5" type="ORF">ABB29_08695</name>
</gene>
<dbReference type="PATRIC" id="fig|344882.3.peg.3098"/>
<dbReference type="SUPFAM" id="SSF53613">
    <property type="entry name" value="Ribokinase-like"/>
    <property type="match status" value="1"/>
</dbReference>
<reference evidence="5 6" key="1">
    <citation type="submission" date="2015-05" db="EMBL/GenBank/DDBJ databases">
        <title>Genome sequencing and analysis of members of genus Stenotrophomonas.</title>
        <authorList>
            <person name="Patil P.P."/>
            <person name="Midha S."/>
            <person name="Patil P.B."/>
        </authorList>
    </citation>
    <scope>NUCLEOTIDE SEQUENCE [LARGE SCALE GENOMIC DNA]</scope>
    <source>
        <strain evidence="5 6">DSM 21858</strain>
    </source>
</reference>
<dbReference type="InterPro" id="IPR011611">
    <property type="entry name" value="PfkB_dom"/>
</dbReference>
<proteinExistence type="inferred from homology"/>
<evidence type="ECO:0000256" key="1">
    <source>
        <dbReference type="ARBA" id="ARBA00010688"/>
    </source>
</evidence>
<keyword evidence="6" id="KW-1185">Reference proteome</keyword>
<dbReference type="GO" id="GO:0016301">
    <property type="term" value="F:kinase activity"/>
    <property type="evidence" value="ECO:0007669"/>
    <property type="project" value="UniProtKB-KW"/>
</dbReference>
<feature type="domain" description="Carbohydrate kinase PfkB" evidence="4">
    <location>
        <begin position="273"/>
        <end position="316"/>
    </location>
</feature>